<gene>
    <name evidence="2" type="ORF">P5673_009382</name>
</gene>
<dbReference type="Proteomes" id="UP001249851">
    <property type="component" value="Unassembled WGS sequence"/>
</dbReference>
<keyword evidence="3" id="KW-1185">Reference proteome</keyword>
<dbReference type="Pfam" id="PF05380">
    <property type="entry name" value="Peptidase_A17"/>
    <property type="match status" value="1"/>
</dbReference>
<dbReference type="AlphaFoldDB" id="A0AAD9QTB0"/>
<dbReference type="InterPro" id="IPR043128">
    <property type="entry name" value="Rev_trsase/Diguanyl_cyclase"/>
</dbReference>
<evidence type="ECO:0000313" key="3">
    <source>
        <dbReference type="Proteomes" id="UP001249851"/>
    </source>
</evidence>
<protein>
    <recommendedName>
        <fullName evidence="1">Reverse transcriptase domain-containing protein</fullName>
    </recommendedName>
</protein>
<dbReference type="InterPro" id="IPR000477">
    <property type="entry name" value="RT_dom"/>
</dbReference>
<accession>A0AAD9QTB0</accession>
<feature type="non-terminal residue" evidence="2">
    <location>
        <position position="1"/>
    </location>
</feature>
<dbReference type="Pfam" id="PF00078">
    <property type="entry name" value="RVT_1"/>
    <property type="match status" value="1"/>
</dbReference>
<dbReference type="SUPFAM" id="SSF56672">
    <property type="entry name" value="DNA/RNA polymerases"/>
    <property type="match status" value="1"/>
</dbReference>
<dbReference type="PANTHER" id="PTHR47331">
    <property type="entry name" value="PHD-TYPE DOMAIN-CONTAINING PROTEIN"/>
    <property type="match status" value="1"/>
</dbReference>
<dbReference type="PANTHER" id="PTHR47331:SF5">
    <property type="entry name" value="RIBONUCLEASE H"/>
    <property type="match status" value="1"/>
</dbReference>
<dbReference type="InterPro" id="IPR008042">
    <property type="entry name" value="Retrotrans_Pao"/>
</dbReference>
<dbReference type="Gene3D" id="3.30.70.270">
    <property type="match status" value="1"/>
</dbReference>
<comment type="caution">
    <text evidence="2">The sequence shown here is derived from an EMBL/GenBank/DDBJ whole genome shotgun (WGS) entry which is preliminary data.</text>
</comment>
<sequence>ALSFTPEGYNRAKSILTEKYGKKSEIVKAYTREILELPSTPNSNQKKISEFSEKLTYCVQALETLKKVEQVNGEVLMTLDKLPPFRGELRGYPVIQANDIKKAFLQIRTHESERDALRFHWRPISLSEVESYRFTRVFFGLAPSPFLLGGVLESHLDKWAKKYPEETEHLRRSFYVDDVLSCGQNVHQARTRKTIATEIMNDASLELHKWHSNEPQVEYRPHSTPYEEQSYAKQQLQAQSRGSKVLGITWNKEDDTIAVQFPEVGSKPTKREALAKLAKVYDPVGRASSSVLQGKQIFRGICDAKASWDSLITKNLRMQFQRWEESLPGDVTRDLKTA</sequence>
<dbReference type="InterPro" id="IPR043502">
    <property type="entry name" value="DNA/RNA_pol_sf"/>
</dbReference>
<name>A0AAD9QTB0_ACRCE</name>
<reference evidence="2" key="1">
    <citation type="journal article" date="2023" name="G3 (Bethesda)">
        <title>Whole genome assembly and annotation of the endangered Caribbean coral Acropora cervicornis.</title>
        <authorList>
            <person name="Selwyn J.D."/>
            <person name="Vollmer S.V."/>
        </authorList>
    </citation>
    <scope>NUCLEOTIDE SEQUENCE</scope>
    <source>
        <strain evidence="2">K2</strain>
    </source>
</reference>
<dbReference type="EMBL" id="JARQWQ010000016">
    <property type="protein sequence ID" value="KAK2566710.1"/>
    <property type="molecule type" value="Genomic_DNA"/>
</dbReference>
<dbReference type="InterPro" id="IPR005312">
    <property type="entry name" value="DUF1759"/>
</dbReference>
<evidence type="ECO:0000259" key="1">
    <source>
        <dbReference type="Pfam" id="PF00078"/>
    </source>
</evidence>
<proteinExistence type="predicted"/>
<dbReference type="Pfam" id="PF03564">
    <property type="entry name" value="DUF1759"/>
    <property type="match status" value="1"/>
</dbReference>
<reference evidence="2" key="2">
    <citation type="journal article" date="2023" name="Science">
        <title>Genomic signatures of disease resistance in endangered staghorn corals.</title>
        <authorList>
            <person name="Vollmer S.V."/>
            <person name="Selwyn J.D."/>
            <person name="Despard B.A."/>
            <person name="Roesel C.L."/>
        </authorList>
    </citation>
    <scope>NUCLEOTIDE SEQUENCE</scope>
    <source>
        <strain evidence="2">K2</strain>
    </source>
</reference>
<organism evidence="2 3">
    <name type="scientific">Acropora cervicornis</name>
    <name type="common">Staghorn coral</name>
    <dbReference type="NCBI Taxonomy" id="6130"/>
    <lineage>
        <taxon>Eukaryota</taxon>
        <taxon>Metazoa</taxon>
        <taxon>Cnidaria</taxon>
        <taxon>Anthozoa</taxon>
        <taxon>Hexacorallia</taxon>
        <taxon>Scleractinia</taxon>
        <taxon>Astrocoeniina</taxon>
        <taxon>Acroporidae</taxon>
        <taxon>Acropora</taxon>
    </lineage>
</organism>
<feature type="domain" description="Reverse transcriptase" evidence="1">
    <location>
        <begin position="88"/>
        <end position="208"/>
    </location>
</feature>
<dbReference type="Gene3D" id="3.10.10.10">
    <property type="entry name" value="HIV Type 1 Reverse Transcriptase, subunit A, domain 1"/>
    <property type="match status" value="1"/>
</dbReference>
<evidence type="ECO:0000313" key="2">
    <source>
        <dbReference type="EMBL" id="KAK2566710.1"/>
    </source>
</evidence>